<keyword evidence="1" id="KW-0812">Transmembrane</keyword>
<name>A0A412IWD5_9FIRM</name>
<feature type="transmembrane region" description="Helical" evidence="1">
    <location>
        <begin position="194"/>
        <end position="212"/>
    </location>
</feature>
<dbReference type="Proteomes" id="UP000283295">
    <property type="component" value="Unassembled WGS sequence"/>
</dbReference>
<keyword evidence="1" id="KW-0472">Membrane</keyword>
<dbReference type="EMBL" id="QRVK01000001">
    <property type="protein sequence ID" value="RGS44404.1"/>
    <property type="molecule type" value="Genomic_DNA"/>
</dbReference>
<sequence length="303" mass="33119">MFGDAIGSMIKFLFTLLLGDKDPTTGQMTNGIANGIAYNQLMFKSEWFSGSDIMNQMFSYFSIIGLGFAIIYFLLEINRRYGFEGNDITLKTFGAPFLKFVASLIVLMNYSKIVSWILGLHNAIISKVRNWTWAGNSLTTDVEATVQAINENVVGAMGLLALLVFLIPLIACLLVTLVCSFVWWYKAIGYKIEFLFRIGLSPIAAADIYGTGLSSGTMRWLKGLLAMTLYGMAFIIIPKIGLGLAVTDWNKAMTDLASGASSGAEQLDLLWTLIKNMVQLIVVPIAEIGVLGAARTATKEVLS</sequence>
<feature type="transmembrane region" description="Helical" evidence="1">
    <location>
        <begin position="159"/>
        <end position="185"/>
    </location>
</feature>
<accession>A0A412IWD5</accession>
<comment type="caution">
    <text evidence="2">The sequence shown here is derived from an EMBL/GenBank/DDBJ whole genome shotgun (WGS) entry which is preliminary data.</text>
</comment>
<dbReference type="AlphaFoldDB" id="A0A412IWD5"/>
<protein>
    <submittedName>
        <fullName evidence="2">Uncharacterized protein</fullName>
    </submittedName>
</protein>
<evidence type="ECO:0000256" key="1">
    <source>
        <dbReference type="SAM" id="Phobius"/>
    </source>
</evidence>
<feature type="transmembrane region" description="Helical" evidence="1">
    <location>
        <begin position="96"/>
        <end position="118"/>
    </location>
</feature>
<organism evidence="2 3">
    <name type="scientific">Coprococcus eutactus</name>
    <dbReference type="NCBI Taxonomy" id="33043"/>
    <lineage>
        <taxon>Bacteria</taxon>
        <taxon>Bacillati</taxon>
        <taxon>Bacillota</taxon>
        <taxon>Clostridia</taxon>
        <taxon>Lachnospirales</taxon>
        <taxon>Lachnospiraceae</taxon>
        <taxon>Coprococcus</taxon>
    </lineage>
</organism>
<feature type="transmembrane region" description="Helical" evidence="1">
    <location>
        <begin position="224"/>
        <end position="246"/>
    </location>
</feature>
<gene>
    <name evidence="2" type="ORF">DWX94_01025</name>
</gene>
<keyword evidence="1" id="KW-1133">Transmembrane helix</keyword>
<proteinExistence type="predicted"/>
<evidence type="ECO:0000313" key="3">
    <source>
        <dbReference type="Proteomes" id="UP000283295"/>
    </source>
</evidence>
<reference evidence="2 3" key="1">
    <citation type="submission" date="2018-08" db="EMBL/GenBank/DDBJ databases">
        <title>A genome reference for cultivated species of the human gut microbiota.</title>
        <authorList>
            <person name="Zou Y."/>
            <person name="Xue W."/>
            <person name="Luo G."/>
        </authorList>
    </citation>
    <scope>NUCLEOTIDE SEQUENCE [LARGE SCALE GENOMIC DNA]</scope>
    <source>
        <strain evidence="2 3">AF22-21</strain>
    </source>
</reference>
<feature type="transmembrane region" description="Helical" evidence="1">
    <location>
        <begin position="57"/>
        <end position="75"/>
    </location>
</feature>
<evidence type="ECO:0000313" key="2">
    <source>
        <dbReference type="EMBL" id="RGS44404.1"/>
    </source>
</evidence>